<feature type="domain" description="Immunoglobulin" evidence="3">
    <location>
        <begin position="428"/>
        <end position="510"/>
    </location>
</feature>
<dbReference type="EMBL" id="CALNXJ010000044">
    <property type="protein sequence ID" value="CAH3148496.1"/>
    <property type="molecule type" value="Genomic_DNA"/>
</dbReference>
<dbReference type="Proteomes" id="UP001159428">
    <property type="component" value="Unassembled WGS sequence"/>
</dbReference>
<gene>
    <name evidence="4" type="ORF">PMEA_00023927</name>
</gene>
<feature type="region of interest" description="Disordered" evidence="1">
    <location>
        <begin position="659"/>
        <end position="695"/>
    </location>
</feature>
<evidence type="ECO:0000313" key="4">
    <source>
        <dbReference type="EMBL" id="CAH3148496.1"/>
    </source>
</evidence>
<feature type="domain" description="Immunoglobulin" evidence="3">
    <location>
        <begin position="326"/>
        <end position="417"/>
    </location>
</feature>
<feature type="transmembrane region" description="Helical" evidence="2">
    <location>
        <begin position="536"/>
        <end position="554"/>
    </location>
</feature>
<feature type="domain" description="Immunoglobulin" evidence="3">
    <location>
        <begin position="112"/>
        <end position="197"/>
    </location>
</feature>
<dbReference type="CDD" id="cd00096">
    <property type="entry name" value="Ig"/>
    <property type="match status" value="1"/>
</dbReference>
<feature type="transmembrane region" description="Helical" evidence="2">
    <location>
        <begin position="560"/>
        <end position="580"/>
    </location>
</feature>
<feature type="compositionally biased region" description="Polar residues" evidence="1">
    <location>
        <begin position="659"/>
        <end position="669"/>
    </location>
</feature>
<feature type="compositionally biased region" description="Polar residues" evidence="1">
    <location>
        <begin position="682"/>
        <end position="695"/>
    </location>
</feature>
<feature type="domain" description="Immunoglobulin" evidence="3">
    <location>
        <begin position="21"/>
        <end position="103"/>
    </location>
</feature>
<comment type="caution">
    <text evidence="4">The sequence shown here is derived from an EMBL/GenBank/DDBJ whole genome shotgun (WGS) entry which is preliminary data.</text>
</comment>
<dbReference type="AlphaFoldDB" id="A0AAU9XIB9"/>
<name>A0AAU9XIB9_9CNID</name>
<keyword evidence="2" id="KW-0812">Transmembrane</keyword>
<accession>A0AAU9XIB9</accession>
<evidence type="ECO:0000313" key="5">
    <source>
        <dbReference type="Proteomes" id="UP001159428"/>
    </source>
</evidence>
<evidence type="ECO:0000259" key="3">
    <source>
        <dbReference type="SMART" id="SM00409"/>
    </source>
</evidence>
<evidence type="ECO:0000256" key="1">
    <source>
        <dbReference type="SAM" id="MobiDB-lite"/>
    </source>
</evidence>
<keyword evidence="5" id="KW-1185">Reference proteome</keyword>
<dbReference type="SUPFAM" id="SSF48726">
    <property type="entry name" value="Immunoglobulin"/>
    <property type="match status" value="3"/>
</dbReference>
<protein>
    <recommendedName>
        <fullName evidence="3">Immunoglobulin domain-containing protein</fullName>
    </recommendedName>
</protein>
<dbReference type="SMART" id="SM00409">
    <property type="entry name" value="IG"/>
    <property type="match status" value="5"/>
</dbReference>
<dbReference type="InterPro" id="IPR003599">
    <property type="entry name" value="Ig_sub"/>
</dbReference>
<evidence type="ECO:0000256" key="2">
    <source>
        <dbReference type="SAM" id="Phobius"/>
    </source>
</evidence>
<keyword evidence="2" id="KW-0472">Membrane</keyword>
<sequence length="695" mass="78246">MKRKVLFYLYLTEVYLKLLVPDTVRIMRTTSTILKVEKSELGFLSWTHDGKDVYGKEPGLNFLNPSKTQLQISNARAEHGGKYEVALREGECKLQKEINLDIIGNFKLSSLNSVDDVCVGGNASFKIDLTGDLYRLKYYWGQQHSYLPKNEHFEEKADGKILNIINASANHSGVYTFYVITEMWNLVQSISFELKVRDLYLNTSVKSPVIVQVGDNTILKVEKSDLGTLDWKHNGNLLSGGGPHHTFLTPRKTELEISNAGPEQAGVYEVFLKEGRCVKRKEIRVQTGLYCLVIFFKLPEVVIGQNKVNIKFRIASDWEIKIWSTNSHLDICVGEKASFAVEVNSNFHGYDFHVIWSHNMVPEVHENEHFSLRMNNTALYVHNALPSHSGNYTAFAVLMQNGSPVDSVYSFTSVFLRVGDVSLNTSVENPIKIKAGDSAMLKVEKSDLGALFWTHGEELVNDKDPHYTFLNADKTELEIVTASPEQAGIYEILLKEGGCEIRKIIEVQLYGEGLSLSVVVVVVVVLSLCISEDSEFWAITNIFLVYIEIFLGFFFREWYIIPVAGVGLVLLIFVLVKSFGRLRKKEKRHQEVEEEPPRKHLVLQKPIYSIQNDLIYTSANQAYPSYADDLSINNTYANMNSRVPSSALSLYGHGPNYSGITPAQDSLTGPTVPPPTQEFLETETSTEGSDSYSDL</sequence>
<keyword evidence="2" id="KW-1133">Transmembrane helix</keyword>
<proteinExistence type="predicted"/>
<feature type="domain" description="Immunoglobulin" evidence="3">
    <location>
        <begin position="206"/>
        <end position="286"/>
    </location>
</feature>
<dbReference type="InterPro" id="IPR036179">
    <property type="entry name" value="Ig-like_dom_sf"/>
</dbReference>
<feature type="transmembrane region" description="Helical" evidence="2">
    <location>
        <begin position="509"/>
        <end position="529"/>
    </location>
</feature>
<reference evidence="4 5" key="1">
    <citation type="submission" date="2022-05" db="EMBL/GenBank/DDBJ databases">
        <authorList>
            <consortium name="Genoscope - CEA"/>
            <person name="William W."/>
        </authorList>
    </citation>
    <scope>NUCLEOTIDE SEQUENCE [LARGE SCALE GENOMIC DNA]</scope>
</reference>
<organism evidence="4 5">
    <name type="scientific">Pocillopora meandrina</name>
    <dbReference type="NCBI Taxonomy" id="46732"/>
    <lineage>
        <taxon>Eukaryota</taxon>
        <taxon>Metazoa</taxon>
        <taxon>Cnidaria</taxon>
        <taxon>Anthozoa</taxon>
        <taxon>Hexacorallia</taxon>
        <taxon>Scleractinia</taxon>
        <taxon>Astrocoeniina</taxon>
        <taxon>Pocilloporidae</taxon>
        <taxon>Pocillopora</taxon>
    </lineage>
</organism>